<name>A0ABD2TFQ6_9SOLN</name>
<dbReference type="InterPro" id="IPR011009">
    <property type="entry name" value="Kinase-like_dom_sf"/>
</dbReference>
<reference evidence="9 10" key="1">
    <citation type="submission" date="2024-05" db="EMBL/GenBank/DDBJ databases">
        <title>De novo assembly of an allotetraploid wild potato.</title>
        <authorList>
            <person name="Hosaka A.J."/>
        </authorList>
    </citation>
    <scope>NUCLEOTIDE SEQUENCE [LARGE SCALE GENOMIC DNA]</scope>
    <source>
        <tissue evidence="9">Young leaves</tissue>
    </source>
</reference>
<dbReference type="SMART" id="SM00220">
    <property type="entry name" value="S_TKc"/>
    <property type="match status" value="1"/>
</dbReference>
<dbReference type="Proteomes" id="UP001627284">
    <property type="component" value="Unassembled WGS sequence"/>
</dbReference>
<keyword evidence="1" id="KW-0808">Transferase</keyword>
<evidence type="ECO:0000256" key="3">
    <source>
        <dbReference type="ARBA" id="ARBA00022777"/>
    </source>
</evidence>
<keyword evidence="2 5" id="KW-0547">Nucleotide-binding</keyword>
<dbReference type="InterPro" id="IPR017441">
    <property type="entry name" value="Protein_kinase_ATP_BS"/>
</dbReference>
<organism evidence="9 10">
    <name type="scientific">Solanum stoloniferum</name>
    <dbReference type="NCBI Taxonomy" id="62892"/>
    <lineage>
        <taxon>Eukaryota</taxon>
        <taxon>Viridiplantae</taxon>
        <taxon>Streptophyta</taxon>
        <taxon>Embryophyta</taxon>
        <taxon>Tracheophyta</taxon>
        <taxon>Spermatophyta</taxon>
        <taxon>Magnoliopsida</taxon>
        <taxon>eudicotyledons</taxon>
        <taxon>Gunneridae</taxon>
        <taxon>Pentapetalae</taxon>
        <taxon>asterids</taxon>
        <taxon>lamiids</taxon>
        <taxon>Solanales</taxon>
        <taxon>Solanaceae</taxon>
        <taxon>Solanoideae</taxon>
        <taxon>Solaneae</taxon>
        <taxon>Solanum</taxon>
    </lineage>
</organism>
<dbReference type="EMBL" id="JBJKTR010000011">
    <property type="protein sequence ID" value="KAL3355132.1"/>
    <property type="molecule type" value="Genomic_DNA"/>
</dbReference>
<evidence type="ECO:0000256" key="5">
    <source>
        <dbReference type="PROSITE-ProRule" id="PRU10141"/>
    </source>
</evidence>
<dbReference type="FunFam" id="1.10.510.10:FF:000336">
    <property type="entry name" value="Cysteine-rich receptor-like protein kinase 2"/>
    <property type="match status" value="1"/>
</dbReference>
<evidence type="ECO:0000256" key="2">
    <source>
        <dbReference type="ARBA" id="ARBA00022741"/>
    </source>
</evidence>
<proteinExistence type="inferred from homology"/>
<dbReference type="InterPro" id="IPR052059">
    <property type="entry name" value="CR_Ser/Thr_kinase"/>
</dbReference>
<gene>
    <name evidence="9" type="ORF">AABB24_019296</name>
</gene>
<keyword evidence="4 5" id="KW-0067">ATP-binding</keyword>
<accession>A0ABD2TFQ6</accession>
<dbReference type="FunFam" id="3.30.200.20:FF:000177">
    <property type="entry name" value="Cysteine-rich receptor-like protein kinase 2"/>
    <property type="match status" value="1"/>
</dbReference>
<dbReference type="PROSITE" id="PS00107">
    <property type="entry name" value="PROTEIN_KINASE_ATP"/>
    <property type="match status" value="1"/>
</dbReference>
<sequence>MIVLAVFLWYRLSRKPQAAERGNILGATELRGPVNYRFKDLKNSTKDFNESNKLGEGGFGDVYKGTLKNGHVVAVKKLAMVSSRAKADFDTEVRLISNVHHRNLIRLLGCSNNGAELVLVYEYMANGSLERYLYGDKHGMLNWKQRYDIIIGTARGLAYLHEQFHVCIIHRDIKSSNILLDDEFQPKIADFGLVRLLPGDQSHVSTKFAGTLGYTAPEYAIHGHLTEKVDVYGFGVVVLEIISGRRSNHMQETEYLLEQAWKFHEAGMHVKLVDETLDFSEYNEQEVKKIIEIALMCTQSPPSLRPSMSEIVVMLLSDRSTDRRTPSRPNFVSMDTITIANSSMTTGSSASNATNTFTDITAR</sequence>
<dbReference type="PROSITE" id="PS00108">
    <property type="entry name" value="PROTEIN_KINASE_ST"/>
    <property type="match status" value="1"/>
</dbReference>
<evidence type="ECO:0000259" key="8">
    <source>
        <dbReference type="PROSITE" id="PS50011"/>
    </source>
</evidence>
<dbReference type="GO" id="GO:0005524">
    <property type="term" value="F:ATP binding"/>
    <property type="evidence" value="ECO:0007669"/>
    <property type="project" value="UniProtKB-UniRule"/>
</dbReference>
<comment type="caution">
    <text evidence="9">The sequence shown here is derived from an EMBL/GenBank/DDBJ whole genome shotgun (WGS) entry which is preliminary data.</text>
</comment>
<dbReference type="CDD" id="cd14066">
    <property type="entry name" value="STKc_IRAK"/>
    <property type="match status" value="1"/>
</dbReference>
<evidence type="ECO:0000313" key="10">
    <source>
        <dbReference type="Proteomes" id="UP001627284"/>
    </source>
</evidence>
<keyword evidence="3" id="KW-0418">Kinase</keyword>
<feature type="binding site" evidence="5">
    <location>
        <position position="77"/>
    </location>
    <ligand>
        <name>ATP</name>
        <dbReference type="ChEBI" id="CHEBI:30616"/>
    </ligand>
</feature>
<evidence type="ECO:0000256" key="1">
    <source>
        <dbReference type="ARBA" id="ARBA00022679"/>
    </source>
</evidence>
<dbReference type="GO" id="GO:0004674">
    <property type="term" value="F:protein serine/threonine kinase activity"/>
    <property type="evidence" value="ECO:0007669"/>
    <property type="project" value="UniProtKB-KW"/>
</dbReference>
<evidence type="ECO:0000256" key="6">
    <source>
        <dbReference type="RuleBase" id="RU000304"/>
    </source>
</evidence>
<feature type="region of interest" description="Disordered" evidence="7">
    <location>
        <begin position="344"/>
        <end position="363"/>
    </location>
</feature>
<evidence type="ECO:0000256" key="4">
    <source>
        <dbReference type="ARBA" id="ARBA00022840"/>
    </source>
</evidence>
<evidence type="ECO:0000313" key="9">
    <source>
        <dbReference type="EMBL" id="KAL3355132.1"/>
    </source>
</evidence>
<dbReference type="EMBL" id="JBJKTR010000011">
    <property type="protein sequence ID" value="KAL3355133.1"/>
    <property type="molecule type" value="Genomic_DNA"/>
</dbReference>
<feature type="domain" description="Protein kinase" evidence="8">
    <location>
        <begin position="48"/>
        <end position="331"/>
    </location>
</feature>
<dbReference type="PANTHER" id="PTHR47973">
    <property type="entry name" value="CYSTEINE-RICH RECEPTOR-LIKE PROTEIN KINASE 3"/>
    <property type="match status" value="1"/>
</dbReference>
<evidence type="ECO:0000256" key="7">
    <source>
        <dbReference type="SAM" id="MobiDB-lite"/>
    </source>
</evidence>
<dbReference type="InterPro" id="IPR000719">
    <property type="entry name" value="Prot_kinase_dom"/>
</dbReference>
<dbReference type="Pfam" id="PF00069">
    <property type="entry name" value="Pkinase"/>
    <property type="match status" value="1"/>
</dbReference>
<dbReference type="InterPro" id="IPR008271">
    <property type="entry name" value="Ser/Thr_kinase_AS"/>
</dbReference>
<dbReference type="AlphaFoldDB" id="A0ABD2TFQ6"/>
<comment type="similarity">
    <text evidence="6">Belongs to the protein kinase superfamily.</text>
</comment>
<keyword evidence="10" id="KW-1185">Reference proteome</keyword>
<dbReference type="SUPFAM" id="SSF56112">
    <property type="entry name" value="Protein kinase-like (PK-like)"/>
    <property type="match status" value="1"/>
</dbReference>
<dbReference type="Gene3D" id="1.10.510.10">
    <property type="entry name" value="Transferase(Phosphotransferase) domain 1"/>
    <property type="match status" value="1"/>
</dbReference>
<keyword evidence="6" id="KW-0723">Serine/threonine-protein kinase</keyword>
<protein>
    <recommendedName>
        <fullName evidence="8">Protein kinase domain-containing protein</fullName>
    </recommendedName>
</protein>
<dbReference type="PROSITE" id="PS50011">
    <property type="entry name" value="PROTEIN_KINASE_DOM"/>
    <property type="match status" value="1"/>
</dbReference>
<dbReference type="Gene3D" id="3.30.200.20">
    <property type="entry name" value="Phosphorylase Kinase, domain 1"/>
    <property type="match status" value="1"/>
</dbReference>